<dbReference type="SMART" id="SM00355">
    <property type="entry name" value="ZnF_C2H2"/>
    <property type="match status" value="7"/>
</dbReference>
<dbReference type="FunFam" id="3.30.160.60:FF:000446">
    <property type="entry name" value="Zinc finger protein"/>
    <property type="match status" value="1"/>
</dbReference>
<evidence type="ECO:0000256" key="1">
    <source>
        <dbReference type="ARBA" id="ARBA00003767"/>
    </source>
</evidence>
<keyword evidence="10" id="KW-0539">Nucleus</keyword>
<dbReference type="Proteomes" id="UP000228934">
    <property type="component" value="Unassembled WGS sequence"/>
</dbReference>
<evidence type="ECO:0000256" key="6">
    <source>
        <dbReference type="ARBA" id="ARBA00022771"/>
    </source>
</evidence>
<feature type="domain" description="C2H2-type" evidence="13">
    <location>
        <begin position="408"/>
        <end position="435"/>
    </location>
</feature>
<dbReference type="FunFam" id="3.30.160.60:FF:000744">
    <property type="entry name" value="zinc finger E-box-binding homeobox 1"/>
    <property type="match status" value="1"/>
</dbReference>
<dbReference type="OrthoDB" id="9869035at2759"/>
<keyword evidence="7" id="KW-0862">Zinc</keyword>
<dbReference type="PANTHER" id="PTHR23235:SF120">
    <property type="entry name" value="KRUPPEL-LIKE FACTOR 15"/>
    <property type="match status" value="1"/>
</dbReference>
<keyword evidence="4" id="KW-0479">Metal-binding</keyword>
<evidence type="ECO:0000313" key="15">
    <source>
        <dbReference type="Proteomes" id="UP000228934"/>
    </source>
</evidence>
<accession>A0A2G9RKI2</accession>
<evidence type="ECO:0000256" key="2">
    <source>
        <dbReference type="ARBA" id="ARBA00004123"/>
    </source>
</evidence>
<dbReference type="GO" id="GO:0000978">
    <property type="term" value="F:RNA polymerase II cis-regulatory region sequence-specific DNA binding"/>
    <property type="evidence" value="ECO:0007669"/>
    <property type="project" value="TreeGrafter"/>
</dbReference>
<dbReference type="GO" id="GO:0005634">
    <property type="term" value="C:nucleus"/>
    <property type="evidence" value="ECO:0007669"/>
    <property type="project" value="UniProtKB-SubCell"/>
</dbReference>
<keyword evidence="15" id="KW-1185">Reference proteome</keyword>
<name>A0A2G9RKI2_AQUCT</name>
<dbReference type="GO" id="GO:0000981">
    <property type="term" value="F:DNA-binding transcription factor activity, RNA polymerase II-specific"/>
    <property type="evidence" value="ECO:0007669"/>
    <property type="project" value="TreeGrafter"/>
</dbReference>
<dbReference type="PROSITE" id="PS50157">
    <property type="entry name" value="ZINC_FINGER_C2H2_2"/>
    <property type="match status" value="7"/>
</dbReference>
<dbReference type="FunFam" id="3.30.160.60:FF:000295">
    <property type="entry name" value="zinc finger protein 19"/>
    <property type="match status" value="1"/>
</dbReference>
<dbReference type="FunFam" id="3.30.160.60:FF:000352">
    <property type="entry name" value="zinc finger protein 3 homolog"/>
    <property type="match status" value="1"/>
</dbReference>
<gene>
    <name evidence="14" type="ORF">AB205_0184380</name>
</gene>
<dbReference type="AlphaFoldDB" id="A0A2G9RKI2"/>
<feature type="domain" description="C2H2-type" evidence="13">
    <location>
        <begin position="352"/>
        <end position="379"/>
    </location>
</feature>
<dbReference type="Pfam" id="PF00096">
    <property type="entry name" value="zf-C2H2"/>
    <property type="match status" value="5"/>
</dbReference>
<feature type="region of interest" description="Disordered" evidence="12">
    <location>
        <begin position="483"/>
        <end position="502"/>
    </location>
</feature>
<dbReference type="PANTHER" id="PTHR23235">
    <property type="entry name" value="KRUEPPEL-LIKE TRANSCRIPTION FACTOR"/>
    <property type="match status" value="1"/>
</dbReference>
<dbReference type="SUPFAM" id="SSF57667">
    <property type="entry name" value="beta-beta-alpha zinc fingers"/>
    <property type="match status" value="4"/>
</dbReference>
<feature type="compositionally biased region" description="Polar residues" evidence="12">
    <location>
        <begin position="228"/>
        <end position="237"/>
    </location>
</feature>
<evidence type="ECO:0000256" key="11">
    <source>
        <dbReference type="PROSITE-ProRule" id="PRU00042"/>
    </source>
</evidence>
<evidence type="ECO:0000256" key="8">
    <source>
        <dbReference type="ARBA" id="ARBA00023015"/>
    </source>
</evidence>
<dbReference type="InterPro" id="IPR013087">
    <property type="entry name" value="Znf_C2H2_type"/>
</dbReference>
<feature type="domain" description="C2H2-type" evidence="13">
    <location>
        <begin position="464"/>
        <end position="492"/>
    </location>
</feature>
<feature type="domain" description="C2H2-type" evidence="13">
    <location>
        <begin position="296"/>
        <end position="323"/>
    </location>
</feature>
<reference evidence="15" key="1">
    <citation type="journal article" date="2017" name="Nat. Commun.">
        <title>The North American bullfrog draft genome provides insight into hormonal regulation of long noncoding RNA.</title>
        <authorList>
            <person name="Hammond S.A."/>
            <person name="Warren R.L."/>
            <person name="Vandervalk B.P."/>
            <person name="Kucuk E."/>
            <person name="Khan H."/>
            <person name="Gibb E.A."/>
            <person name="Pandoh P."/>
            <person name="Kirk H."/>
            <person name="Zhao Y."/>
            <person name="Jones M."/>
            <person name="Mungall A.J."/>
            <person name="Coope R."/>
            <person name="Pleasance S."/>
            <person name="Moore R.A."/>
            <person name="Holt R.A."/>
            <person name="Round J.M."/>
            <person name="Ohora S."/>
            <person name="Walle B.V."/>
            <person name="Veldhoen N."/>
            <person name="Helbing C.C."/>
            <person name="Birol I."/>
        </authorList>
    </citation>
    <scope>NUCLEOTIDE SEQUENCE [LARGE SCALE GENOMIC DNA]</scope>
</reference>
<dbReference type="Pfam" id="PF13912">
    <property type="entry name" value="zf-C2H2_6"/>
    <property type="match status" value="1"/>
</dbReference>
<dbReference type="FunFam" id="3.30.160.60:FF:000710">
    <property type="entry name" value="Zinc finger protein 768"/>
    <property type="match status" value="1"/>
</dbReference>
<evidence type="ECO:0000313" key="14">
    <source>
        <dbReference type="EMBL" id="PIO28388.1"/>
    </source>
</evidence>
<feature type="compositionally biased region" description="Acidic residues" evidence="12">
    <location>
        <begin position="213"/>
        <end position="222"/>
    </location>
</feature>
<keyword evidence="6 11" id="KW-0863">Zinc-finger</keyword>
<sequence length="502" mass="56529">MVKEREQLAEAILNHALEIICLLTVEDFIVVKRPDGTRFSIRATEINSNECDPTSGYPELFFTLLGMEDKTQRTIVEMANKIIQLLTREAFVKCEDVGVSFSKDEWEYPEGHGEQSKNSQDTSTIDQPTSPVQLSTEKIYPINLCIKEEPEEEPPHITDGASALPSSEFISRSPERKPLSSVNVHLPFMETQSVSAYNFIPSCDIKPEAGGESSDDTIDSVDAESPQFPHSSNGEQVYNSIEYIEEEPEESKDSYASVSEDRSSPGCMYKDEDYLPLNANYTRARKHKSKSGKMSPPCEVCGKVFGSKSSLERHLQIHTGQRPFPCNECGKRFSCRNHLNTHKRSHSGERPFSCNQCGRRFINHQHLVLHQVVHTGEKPYSCPVCGKGFTRQSSVVKHSGMHAEQKPFVCNECGKSYCQYASLVVHQRQHSGEKPFVCKYCDKAFTCKATMLKHQKAHTGEKPFPCPQCDRCFIDNATLSKHKRKVHADEPNQPSRLGLESV</sequence>
<comment type="function">
    <text evidence="1">May be involved in transcriptional regulation.</text>
</comment>
<comment type="subcellular location">
    <subcellularLocation>
        <location evidence="2">Nucleus</location>
    </subcellularLocation>
</comment>
<evidence type="ECO:0000256" key="9">
    <source>
        <dbReference type="ARBA" id="ARBA00023163"/>
    </source>
</evidence>
<keyword evidence="8" id="KW-0805">Transcription regulation</keyword>
<evidence type="ECO:0000259" key="13">
    <source>
        <dbReference type="PROSITE" id="PS50157"/>
    </source>
</evidence>
<evidence type="ECO:0000256" key="10">
    <source>
        <dbReference type="ARBA" id="ARBA00023242"/>
    </source>
</evidence>
<protein>
    <recommendedName>
        <fullName evidence="13">C2H2-type domain-containing protein</fullName>
    </recommendedName>
</protein>
<comment type="similarity">
    <text evidence="3">Belongs to the krueppel C2H2-type zinc-finger protein family.</text>
</comment>
<evidence type="ECO:0000256" key="12">
    <source>
        <dbReference type="SAM" id="MobiDB-lite"/>
    </source>
</evidence>
<evidence type="ECO:0000256" key="4">
    <source>
        <dbReference type="ARBA" id="ARBA00022723"/>
    </source>
</evidence>
<evidence type="ECO:0000256" key="5">
    <source>
        <dbReference type="ARBA" id="ARBA00022737"/>
    </source>
</evidence>
<feature type="region of interest" description="Disordered" evidence="12">
    <location>
        <begin position="105"/>
        <end position="133"/>
    </location>
</feature>
<dbReference type="FunFam" id="3.30.160.60:FF:000060">
    <property type="entry name" value="zinc finger protein 436"/>
    <property type="match status" value="1"/>
</dbReference>
<organism evidence="14 15">
    <name type="scientific">Aquarana catesbeiana</name>
    <name type="common">American bullfrog</name>
    <name type="synonym">Rana catesbeiana</name>
    <dbReference type="NCBI Taxonomy" id="8400"/>
    <lineage>
        <taxon>Eukaryota</taxon>
        <taxon>Metazoa</taxon>
        <taxon>Chordata</taxon>
        <taxon>Craniata</taxon>
        <taxon>Vertebrata</taxon>
        <taxon>Euteleostomi</taxon>
        <taxon>Amphibia</taxon>
        <taxon>Batrachia</taxon>
        <taxon>Anura</taxon>
        <taxon>Neobatrachia</taxon>
        <taxon>Ranoidea</taxon>
        <taxon>Ranidae</taxon>
        <taxon>Aquarana</taxon>
    </lineage>
</organism>
<evidence type="ECO:0000256" key="7">
    <source>
        <dbReference type="ARBA" id="ARBA00022833"/>
    </source>
</evidence>
<dbReference type="EMBL" id="KV940418">
    <property type="protein sequence ID" value="PIO28388.1"/>
    <property type="molecule type" value="Genomic_DNA"/>
</dbReference>
<feature type="region of interest" description="Disordered" evidence="12">
    <location>
        <begin position="151"/>
        <end position="176"/>
    </location>
</feature>
<feature type="domain" description="C2H2-type" evidence="13">
    <location>
        <begin position="436"/>
        <end position="463"/>
    </location>
</feature>
<dbReference type="InterPro" id="IPR036236">
    <property type="entry name" value="Znf_C2H2_sf"/>
</dbReference>
<keyword evidence="5" id="KW-0677">Repeat</keyword>
<feature type="region of interest" description="Disordered" evidence="12">
    <location>
        <begin position="206"/>
        <end position="237"/>
    </location>
</feature>
<feature type="domain" description="C2H2-type" evidence="13">
    <location>
        <begin position="324"/>
        <end position="351"/>
    </location>
</feature>
<dbReference type="FunFam" id="3.30.160.60:FF:000690">
    <property type="entry name" value="Zinc finger protein 354C"/>
    <property type="match status" value="1"/>
</dbReference>
<dbReference type="GO" id="GO:0008270">
    <property type="term" value="F:zinc ion binding"/>
    <property type="evidence" value="ECO:0007669"/>
    <property type="project" value="UniProtKB-KW"/>
</dbReference>
<feature type="domain" description="C2H2-type" evidence="13">
    <location>
        <begin position="380"/>
        <end position="407"/>
    </location>
</feature>
<feature type="compositionally biased region" description="Basic and acidic residues" evidence="12">
    <location>
        <begin position="105"/>
        <end position="115"/>
    </location>
</feature>
<proteinExistence type="inferred from homology"/>
<dbReference type="Gene3D" id="3.30.160.60">
    <property type="entry name" value="Classic Zinc Finger"/>
    <property type="match status" value="7"/>
</dbReference>
<dbReference type="PROSITE" id="PS00028">
    <property type="entry name" value="ZINC_FINGER_C2H2_1"/>
    <property type="match status" value="7"/>
</dbReference>
<feature type="region of interest" description="Disordered" evidence="12">
    <location>
        <begin position="245"/>
        <end position="264"/>
    </location>
</feature>
<keyword evidence="9" id="KW-0804">Transcription</keyword>
<feature type="compositionally biased region" description="Polar residues" evidence="12">
    <location>
        <begin position="116"/>
        <end position="133"/>
    </location>
</feature>
<evidence type="ECO:0000256" key="3">
    <source>
        <dbReference type="ARBA" id="ARBA00006991"/>
    </source>
</evidence>